<accession>A0AAW1S1T9</accession>
<reference evidence="5 6" key="1">
    <citation type="journal article" date="2024" name="Nat. Commun.">
        <title>Phylogenomics reveals the evolutionary origins of lichenization in chlorophyte algae.</title>
        <authorList>
            <person name="Puginier C."/>
            <person name="Libourel C."/>
            <person name="Otte J."/>
            <person name="Skaloud P."/>
            <person name="Haon M."/>
            <person name="Grisel S."/>
            <person name="Petersen M."/>
            <person name="Berrin J.G."/>
            <person name="Delaux P.M."/>
            <person name="Dal Grande F."/>
            <person name="Keller J."/>
        </authorList>
    </citation>
    <scope>NUCLEOTIDE SEQUENCE [LARGE SCALE GENOMIC DNA]</scope>
    <source>
        <strain evidence="5 6">SAG 2145</strain>
    </source>
</reference>
<dbReference type="SUPFAM" id="SSF53335">
    <property type="entry name" value="S-adenosyl-L-methionine-dependent methyltransferases"/>
    <property type="match status" value="1"/>
</dbReference>
<comment type="caution">
    <text evidence="4">Lacks conserved residue(s) required for the propagation of feature annotation.</text>
</comment>
<name>A0AAW1S1T9_9CHLO</name>
<dbReference type="Proteomes" id="UP001438707">
    <property type="component" value="Unassembled WGS sequence"/>
</dbReference>
<comment type="caution">
    <text evidence="5">The sequence shown here is derived from an EMBL/GenBank/DDBJ whole genome shotgun (WGS) entry which is preliminary data.</text>
</comment>
<evidence type="ECO:0000256" key="2">
    <source>
        <dbReference type="ARBA" id="ARBA00022679"/>
    </source>
</evidence>
<keyword evidence="1 4" id="KW-0489">Methyltransferase</keyword>
<dbReference type="AlphaFoldDB" id="A0AAW1S1T9"/>
<gene>
    <name evidence="5" type="ORF">WJX74_002047</name>
</gene>
<comment type="similarity">
    <text evidence="4">Belongs to the class I-like SAM-binding methyltransferase superfamily. RNA M5U methyltransferase family.</text>
</comment>
<dbReference type="GO" id="GO:0032259">
    <property type="term" value="P:methylation"/>
    <property type="evidence" value="ECO:0007669"/>
    <property type="project" value="UniProtKB-KW"/>
</dbReference>
<dbReference type="InterPro" id="IPR053304">
    <property type="entry name" value="RNA_M5U_MTase"/>
</dbReference>
<evidence type="ECO:0000256" key="4">
    <source>
        <dbReference type="PROSITE-ProRule" id="PRU01024"/>
    </source>
</evidence>
<evidence type="ECO:0008006" key="7">
    <source>
        <dbReference type="Google" id="ProtNLM"/>
    </source>
</evidence>
<protein>
    <recommendedName>
        <fullName evidence="7">S-adenosyl-L-methionine-dependent methyltransferase</fullName>
    </recommendedName>
</protein>
<evidence type="ECO:0000313" key="6">
    <source>
        <dbReference type="Proteomes" id="UP001438707"/>
    </source>
</evidence>
<dbReference type="PROSITE" id="PS51687">
    <property type="entry name" value="SAM_MT_RNA_M5U"/>
    <property type="match status" value="1"/>
</dbReference>
<feature type="binding site" evidence="4">
    <location>
        <position position="285"/>
    </location>
    <ligand>
        <name>S-adenosyl-L-methionine</name>
        <dbReference type="ChEBI" id="CHEBI:59789"/>
    </ligand>
</feature>
<keyword evidence="3 4" id="KW-0949">S-adenosyl-L-methionine</keyword>
<dbReference type="PANTHER" id="PTHR47548:SF1">
    <property type="entry name" value="S-ADENOSYL-L-METHIONINE-DEPENDENT METHYLTRANSFERASES SUPERFAMILY PROTEIN"/>
    <property type="match status" value="1"/>
</dbReference>
<sequence>MSLTQRYCCGSSLCSSLSQQSHLVGKARRGSKLEDSRPTGSGTRQLDCPLFEQCSGCTLEEGLEAPPLVEQAACHIAEVYPHADFNLHQSQQVHGWRCRAKLAVRGSVGSPHIGLFGAGTHMITDLDNCRVQHPCINAAMQLVREAVQGLGICPYNEAIGTGELRYLQLTAAGSEFSSWQAQQDAQASVQVVLIWNDKKSQAGDVPSRLAQLAENIWKIGQPSAGTTQRGMADQKGLIHSVWANYQPARDNTIMGPDWQHLHGPQDLWQSFGGALVNVPPGSFVQANFGAMEAALAVIANSLPPAASVADLHAGVGTIGLSLIASGRCSALRCVEISDAGERAFWRSAARLPDPHVPLAYHVASAGSNPAAWLKGIDVAVLDPPRKGLDSKLLAFLCGQSTATLHKTGGSPTDARPIHIDDTVNKDISGAASSDKDETLAVHGLASPSHSQSLLPPAATKSKRALRHSQKHASRKQLAQKSHISNYQEMLDPEGLSSNLQQLIYLSCGWGSFMRDCDALTASDRWQLTSAKAFVFFPGTDSLETLAIFQRTGLPSRQE</sequence>
<keyword evidence="6" id="KW-1185">Reference proteome</keyword>
<dbReference type="Gene3D" id="3.40.50.150">
    <property type="entry name" value="Vaccinia Virus protein VP39"/>
    <property type="match status" value="2"/>
</dbReference>
<dbReference type="Gene3D" id="2.40.50.1070">
    <property type="match status" value="1"/>
</dbReference>
<organism evidence="5 6">
    <name type="scientific">Apatococcus lobatus</name>
    <dbReference type="NCBI Taxonomy" id="904363"/>
    <lineage>
        <taxon>Eukaryota</taxon>
        <taxon>Viridiplantae</taxon>
        <taxon>Chlorophyta</taxon>
        <taxon>core chlorophytes</taxon>
        <taxon>Trebouxiophyceae</taxon>
        <taxon>Chlorellales</taxon>
        <taxon>Chlorellaceae</taxon>
        <taxon>Apatococcus</taxon>
    </lineage>
</organism>
<feature type="active site" description="Nucleophile" evidence="4">
    <location>
        <position position="507"/>
    </location>
</feature>
<proteinExistence type="inferred from homology"/>
<dbReference type="GO" id="GO:0008173">
    <property type="term" value="F:RNA methyltransferase activity"/>
    <property type="evidence" value="ECO:0007669"/>
    <property type="project" value="InterPro"/>
</dbReference>
<dbReference type="EMBL" id="JALJOS010000004">
    <property type="protein sequence ID" value="KAK9840012.1"/>
    <property type="molecule type" value="Genomic_DNA"/>
</dbReference>
<dbReference type="InterPro" id="IPR010280">
    <property type="entry name" value="U5_MeTrfase_fam"/>
</dbReference>
<evidence type="ECO:0000256" key="1">
    <source>
        <dbReference type="ARBA" id="ARBA00022603"/>
    </source>
</evidence>
<dbReference type="GO" id="GO:0006396">
    <property type="term" value="P:RNA processing"/>
    <property type="evidence" value="ECO:0007669"/>
    <property type="project" value="InterPro"/>
</dbReference>
<feature type="binding site" evidence="4">
    <location>
        <position position="335"/>
    </location>
    <ligand>
        <name>S-adenosyl-L-methionine</name>
        <dbReference type="ChEBI" id="CHEBI:59789"/>
    </ligand>
</feature>
<evidence type="ECO:0000313" key="5">
    <source>
        <dbReference type="EMBL" id="KAK9840012.1"/>
    </source>
</evidence>
<dbReference type="PANTHER" id="PTHR47548">
    <property type="entry name" value="BNAA06G32370D PROTEIN"/>
    <property type="match status" value="1"/>
</dbReference>
<evidence type="ECO:0000256" key="3">
    <source>
        <dbReference type="ARBA" id="ARBA00022691"/>
    </source>
</evidence>
<dbReference type="InterPro" id="IPR029063">
    <property type="entry name" value="SAM-dependent_MTases_sf"/>
</dbReference>
<feature type="binding site" evidence="4">
    <location>
        <position position="382"/>
    </location>
    <ligand>
        <name>S-adenosyl-L-methionine</name>
        <dbReference type="ChEBI" id="CHEBI:59789"/>
    </ligand>
</feature>
<keyword evidence="2 4" id="KW-0808">Transferase</keyword>